<dbReference type="Proteomes" id="UP000054567">
    <property type="component" value="Unassembled WGS sequence"/>
</dbReference>
<accession>A0A0J6FML1</accession>
<name>A0A0J6FML1_COCPO</name>
<reference evidence="3" key="3">
    <citation type="journal article" date="2010" name="Genome Res.">
        <title>Population genomic sequencing of Coccidioides fungi reveals recent hybridization and transposon control.</title>
        <authorList>
            <person name="Neafsey D.E."/>
            <person name="Barker B.M."/>
            <person name="Sharpton T.J."/>
            <person name="Stajich J.E."/>
            <person name="Park D.J."/>
            <person name="Whiston E."/>
            <person name="Hung C.-Y."/>
            <person name="McMahan C."/>
            <person name="White J."/>
            <person name="Sykes S."/>
            <person name="Heiman D."/>
            <person name="Young S."/>
            <person name="Zeng Q."/>
            <person name="Abouelleil A."/>
            <person name="Aftuck L."/>
            <person name="Bessette D."/>
            <person name="Brown A."/>
            <person name="FitzGerald M."/>
            <person name="Lui A."/>
            <person name="Macdonald J.P."/>
            <person name="Priest M."/>
            <person name="Orbach M.J."/>
            <person name="Galgiani J.N."/>
            <person name="Kirkland T.N."/>
            <person name="Cole G.T."/>
            <person name="Birren B.W."/>
            <person name="Henn M.R."/>
            <person name="Taylor J.W."/>
            <person name="Rounsley S.D."/>
        </authorList>
    </citation>
    <scope>NUCLEOTIDE SEQUENCE [LARGE SCALE GENOMIC DNA]</scope>
    <source>
        <strain evidence="3">RMSCC 3488</strain>
    </source>
</reference>
<proteinExistence type="predicted"/>
<evidence type="ECO:0000256" key="1">
    <source>
        <dbReference type="SAM" id="MobiDB-lite"/>
    </source>
</evidence>
<reference evidence="3" key="2">
    <citation type="journal article" date="2009" name="Genome Res.">
        <title>Comparative genomic analyses of the human fungal pathogens Coccidioides and their relatives.</title>
        <authorList>
            <person name="Sharpton T.J."/>
            <person name="Stajich J.E."/>
            <person name="Rounsley S.D."/>
            <person name="Gardner M.J."/>
            <person name="Wortman J.R."/>
            <person name="Jordar V.S."/>
            <person name="Maiti R."/>
            <person name="Kodira C.D."/>
            <person name="Neafsey D.E."/>
            <person name="Zeng Q."/>
            <person name="Hung C.-Y."/>
            <person name="McMahan C."/>
            <person name="Muszewska A."/>
            <person name="Grynberg M."/>
            <person name="Mandel M.A."/>
            <person name="Kellner E.M."/>
            <person name="Barker B.M."/>
            <person name="Galgiani J.N."/>
            <person name="Orbach M.J."/>
            <person name="Kirkland T.N."/>
            <person name="Cole G.T."/>
            <person name="Henn M.R."/>
            <person name="Birren B.W."/>
            <person name="Taylor J.W."/>
        </authorList>
    </citation>
    <scope>NUCLEOTIDE SEQUENCE [LARGE SCALE GENOMIC DNA]</scope>
    <source>
        <strain evidence="3">RMSCC 3488</strain>
    </source>
</reference>
<protein>
    <submittedName>
        <fullName evidence="2">Uncharacterized protein</fullName>
    </submittedName>
</protein>
<sequence>MARVFRSGECDGELREHTSESSELRMSEETNKVRKSRVQPSPASSPRGNTSVQTGGNRGSLACWSVEKTLTVSRKQDPAVCMYATSPKHHVEVQVMLRCRTQGPCDWAGKGMCKGNKMSNDKTQL</sequence>
<feature type="region of interest" description="Disordered" evidence="1">
    <location>
        <begin position="1"/>
        <end position="59"/>
    </location>
</feature>
<evidence type="ECO:0000313" key="3">
    <source>
        <dbReference type="Proteomes" id="UP000054567"/>
    </source>
</evidence>
<dbReference type="EMBL" id="DS268112">
    <property type="protein sequence ID" value="KMM70114.1"/>
    <property type="molecule type" value="Genomic_DNA"/>
</dbReference>
<evidence type="ECO:0000313" key="2">
    <source>
        <dbReference type="EMBL" id="KMM70114.1"/>
    </source>
</evidence>
<dbReference type="AlphaFoldDB" id="A0A0J6FML1"/>
<feature type="compositionally biased region" description="Polar residues" evidence="1">
    <location>
        <begin position="38"/>
        <end position="55"/>
    </location>
</feature>
<feature type="compositionally biased region" description="Basic and acidic residues" evidence="1">
    <location>
        <begin position="1"/>
        <end position="32"/>
    </location>
</feature>
<gene>
    <name evidence="2" type="ORF">CPAG_06425</name>
</gene>
<dbReference type="VEuPathDB" id="FungiDB:CPAG_06425"/>
<reference evidence="2 3" key="1">
    <citation type="submission" date="2007-06" db="EMBL/GenBank/DDBJ databases">
        <title>The Genome Sequence of Coccidioides posadasii RMSCC_3488.</title>
        <authorList>
            <consortium name="Coccidioides Genome Resources Consortium"/>
            <consortium name="The Broad Institute Genome Sequencing Platform"/>
            <person name="Henn M.R."/>
            <person name="Sykes S."/>
            <person name="Young S."/>
            <person name="Jaffe D."/>
            <person name="Berlin A."/>
            <person name="Alvarez P."/>
            <person name="Butler J."/>
            <person name="Gnerre S."/>
            <person name="Grabherr M."/>
            <person name="Mauceli E."/>
            <person name="Brockman W."/>
            <person name="Kodira C."/>
            <person name="Alvarado L."/>
            <person name="Zeng Q."/>
            <person name="Crawford M."/>
            <person name="Antoine C."/>
            <person name="Devon K."/>
            <person name="Galgiani J."/>
            <person name="Orsborn K."/>
            <person name="Lewis M.L."/>
            <person name="Nusbaum C."/>
            <person name="Galagan J."/>
            <person name="Birren B."/>
        </authorList>
    </citation>
    <scope>NUCLEOTIDE SEQUENCE [LARGE SCALE GENOMIC DNA]</scope>
    <source>
        <strain evidence="2 3">RMSCC 3488</strain>
    </source>
</reference>
<organism evidence="2 3">
    <name type="scientific">Coccidioides posadasii RMSCC 3488</name>
    <dbReference type="NCBI Taxonomy" id="454284"/>
    <lineage>
        <taxon>Eukaryota</taxon>
        <taxon>Fungi</taxon>
        <taxon>Dikarya</taxon>
        <taxon>Ascomycota</taxon>
        <taxon>Pezizomycotina</taxon>
        <taxon>Eurotiomycetes</taxon>
        <taxon>Eurotiomycetidae</taxon>
        <taxon>Onygenales</taxon>
        <taxon>Onygenaceae</taxon>
        <taxon>Coccidioides</taxon>
    </lineage>
</organism>